<sequence length="49" mass="5580">MAASIFDTLKFVCRLGDSEILKQQVVAISEAFKRQAKAELVTKAFWRYA</sequence>
<proteinExistence type="predicted"/>
<protein>
    <submittedName>
        <fullName evidence="1">Uncharacterized protein</fullName>
    </submittedName>
</protein>
<reference evidence="1" key="1">
    <citation type="submission" date="2019-02" db="EMBL/GenBank/DDBJ databases">
        <authorList>
            <person name="Gruber-Vodicka R. H."/>
            <person name="Seah K. B. B."/>
        </authorList>
    </citation>
    <scope>NUCLEOTIDE SEQUENCE</scope>
    <source>
        <strain evidence="1">BECK_BY1</strain>
    </source>
</reference>
<name>A0A450ZN00_9GAMM</name>
<gene>
    <name evidence="1" type="ORF">BECKTUN1418D_GA0071000_102724</name>
</gene>
<dbReference type="AlphaFoldDB" id="A0A450ZN00"/>
<organism evidence="1">
    <name type="scientific">Candidatus Kentrum sp. TUN</name>
    <dbReference type="NCBI Taxonomy" id="2126343"/>
    <lineage>
        <taxon>Bacteria</taxon>
        <taxon>Pseudomonadati</taxon>
        <taxon>Pseudomonadota</taxon>
        <taxon>Gammaproteobacteria</taxon>
        <taxon>Candidatus Kentrum</taxon>
    </lineage>
</organism>
<accession>A0A450ZN00</accession>
<dbReference type="EMBL" id="CAADFX010000027">
    <property type="protein sequence ID" value="VFK55117.1"/>
    <property type="molecule type" value="Genomic_DNA"/>
</dbReference>
<evidence type="ECO:0000313" key="1">
    <source>
        <dbReference type="EMBL" id="VFK55117.1"/>
    </source>
</evidence>